<dbReference type="GO" id="GO:0006281">
    <property type="term" value="P:DNA repair"/>
    <property type="evidence" value="ECO:0007669"/>
    <property type="project" value="InterPro"/>
</dbReference>
<feature type="domain" description="RecJ OB" evidence="8">
    <location>
        <begin position="421"/>
        <end position="532"/>
    </location>
</feature>
<dbReference type="STRING" id="1618490.US90_C0002G0002"/>
<dbReference type="EMBL" id="LBUT01000002">
    <property type="protein sequence ID" value="KKQ71519.1"/>
    <property type="molecule type" value="Genomic_DNA"/>
</dbReference>
<evidence type="ECO:0000256" key="4">
    <source>
        <dbReference type="ARBA" id="ARBA00022801"/>
    </source>
</evidence>
<dbReference type="Pfam" id="PF17768">
    <property type="entry name" value="RecJ_OB"/>
    <property type="match status" value="1"/>
</dbReference>
<dbReference type="InterPro" id="IPR001667">
    <property type="entry name" value="DDH_dom"/>
</dbReference>
<dbReference type="Pfam" id="PF02272">
    <property type="entry name" value="DHHA1"/>
    <property type="match status" value="1"/>
</dbReference>
<dbReference type="InterPro" id="IPR004610">
    <property type="entry name" value="RecJ"/>
</dbReference>
<reference evidence="9 10" key="1">
    <citation type="journal article" date="2015" name="Nature">
        <title>rRNA introns, odd ribosomes, and small enigmatic genomes across a large radiation of phyla.</title>
        <authorList>
            <person name="Brown C.T."/>
            <person name="Hug L.A."/>
            <person name="Thomas B.C."/>
            <person name="Sharon I."/>
            <person name="Castelle C.J."/>
            <person name="Singh A."/>
            <person name="Wilkins M.J."/>
            <person name="Williams K.H."/>
            <person name="Banfield J.F."/>
        </authorList>
    </citation>
    <scope>NUCLEOTIDE SEQUENCE [LARGE SCALE GENOMIC DNA]</scope>
</reference>
<evidence type="ECO:0000259" key="6">
    <source>
        <dbReference type="Pfam" id="PF01368"/>
    </source>
</evidence>
<evidence type="ECO:0000259" key="8">
    <source>
        <dbReference type="Pfam" id="PF17768"/>
    </source>
</evidence>
<dbReference type="Proteomes" id="UP000034406">
    <property type="component" value="Unassembled WGS sequence"/>
</dbReference>
<dbReference type="PATRIC" id="fig|1618490.4.peg.81"/>
<feature type="domain" description="DHHA1" evidence="7">
    <location>
        <begin position="315"/>
        <end position="407"/>
    </location>
</feature>
<dbReference type="InterPro" id="IPR003156">
    <property type="entry name" value="DHHA1_dom"/>
</dbReference>
<dbReference type="NCBIfam" id="TIGR00644">
    <property type="entry name" value="recJ"/>
    <property type="match status" value="1"/>
</dbReference>
<keyword evidence="5 9" id="KW-0269">Exonuclease</keyword>
<organism evidence="9 10">
    <name type="scientific">Candidatus Shapirobacteria bacterium GW2011_GWE2_38_30</name>
    <dbReference type="NCBI Taxonomy" id="1618490"/>
    <lineage>
        <taxon>Bacteria</taxon>
        <taxon>Candidatus Shapironibacteriota</taxon>
    </lineage>
</organism>
<dbReference type="GO" id="GO:0008409">
    <property type="term" value="F:5'-3' exonuclease activity"/>
    <property type="evidence" value="ECO:0007669"/>
    <property type="project" value="InterPro"/>
</dbReference>
<evidence type="ECO:0000313" key="10">
    <source>
        <dbReference type="Proteomes" id="UP000034406"/>
    </source>
</evidence>
<comment type="caution">
    <text evidence="9">The sequence shown here is derived from an EMBL/GenBank/DDBJ whole genome shotgun (WGS) entry which is preliminary data.</text>
</comment>
<evidence type="ECO:0000256" key="3">
    <source>
        <dbReference type="ARBA" id="ARBA00022722"/>
    </source>
</evidence>
<name>A0A0G0MCN4_9BACT</name>
<dbReference type="InterPro" id="IPR051673">
    <property type="entry name" value="SSDNA_exonuclease_RecJ"/>
</dbReference>
<evidence type="ECO:0000256" key="2">
    <source>
        <dbReference type="ARBA" id="ARBA00019841"/>
    </source>
</evidence>
<evidence type="ECO:0000313" key="9">
    <source>
        <dbReference type="EMBL" id="KKQ71519.1"/>
    </source>
</evidence>
<accession>A0A0G0MCN4</accession>
<gene>
    <name evidence="9" type="ORF">US90_C0002G0002</name>
</gene>
<dbReference type="PANTHER" id="PTHR30255">
    <property type="entry name" value="SINGLE-STRANDED-DNA-SPECIFIC EXONUCLEASE RECJ"/>
    <property type="match status" value="1"/>
</dbReference>
<dbReference type="InterPro" id="IPR038763">
    <property type="entry name" value="DHH_sf"/>
</dbReference>
<dbReference type="Gene3D" id="3.90.1640.30">
    <property type="match status" value="1"/>
</dbReference>
<dbReference type="GO" id="GO:0006310">
    <property type="term" value="P:DNA recombination"/>
    <property type="evidence" value="ECO:0007669"/>
    <property type="project" value="InterPro"/>
</dbReference>
<evidence type="ECO:0000256" key="5">
    <source>
        <dbReference type="ARBA" id="ARBA00022839"/>
    </source>
</evidence>
<dbReference type="SUPFAM" id="SSF64182">
    <property type="entry name" value="DHH phosphoesterases"/>
    <property type="match status" value="1"/>
</dbReference>
<sequence>MSILIKKLSHTQIDQTYSPSKLLSQIINNRKIKDIDEFLKPPYPKFVDTDININIKKYKNILIYGDYDVDGITATAILWQTLTRIGLTVHPFIPERELDGYGFRHKSFQRIQSEKITKFDLLITVDNGIVAYPELLKVKKSGVDIIVIDHHEPDKTKKDLKKICQYLIHSPKVSGSALSWFVSHHLDKNADLGLAALGTVADCLPLIGINRSIVVHGLISLRLNPSPGIKKLLEISKIKPSDLSAYHLGFILGPRINAVGRLSNPTDALRLLCSSTPQQASKFASILDQQNRDRQILQTDHIELASQKIDLKNKILFVSDKTFHPGIIGLISGRLTEKYYLPSVAISLNGDIAKGSCRSVPELNIIKTLREFSDLFVDLGGHAAAAGFSIKSKNIPILKNKLIKYVNKKLSKITLLPTIEVDAPMKLSAVTVKNYSALQKLAPFGIGNPEPLFHFKNLKINYKRAVGSTLDHLQIKLDDPTTKTRENTTCSAIAFKKGSMDKTLKIGDSVDIIASLSANTWNNITTPQLIVREIIEK</sequence>
<keyword evidence="3" id="KW-0540">Nuclease</keyword>
<dbReference type="Pfam" id="PF01368">
    <property type="entry name" value="DHH"/>
    <property type="match status" value="1"/>
</dbReference>
<dbReference type="InterPro" id="IPR041122">
    <property type="entry name" value="RecJ_OB"/>
</dbReference>
<comment type="similarity">
    <text evidence="1">Belongs to the RecJ family.</text>
</comment>
<protein>
    <recommendedName>
        <fullName evidence="2">Single-stranded-DNA-specific exonuclease RecJ</fullName>
    </recommendedName>
</protein>
<dbReference type="GO" id="GO:0003676">
    <property type="term" value="F:nucleic acid binding"/>
    <property type="evidence" value="ECO:0007669"/>
    <property type="project" value="InterPro"/>
</dbReference>
<evidence type="ECO:0000259" key="7">
    <source>
        <dbReference type="Pfam" id="PF02272"/>
    </source>
</evidence>
<dbReference type="AlphaFoldDB" id="A0A0G0MCN4"/>
<keyword evidence="4" id="KW-0378">Hydrolase</keyword>
<proteinExistence type="inferred from homology"/>
<dbReference type="Gene3D" id="3.10.310.30">
    <property type="match status" value="1"/>
</dbReference>
<evidence type="ECO:0000256" key="1">
    <source>
        <dbReference type="ARBA" id="ARBA00005915"/>
    </source>
</evidence>
<dbReference type="PANTHER" id="PTHR30255:SF2">
    <property type="entry name" value="SINGLE-STRANDED-DNA-SPECIFIC EXONUCLEASE RECJ"/>
    <property type="match status" value="1"/>
</dbReference>
<feature type="domain" description="DDH" evidence="6">
    <location>
        <begin position="60"/>
        <end position="182"/>
    </location>
</feature>